<dbReference type="InterPro" id="IPR027417">
    <property type="entry name" value="P-loop_NTPase"/>
</dbReference>
<evidence type="ECO:0000256" key="1">
    <source>
        <dbReference type="ARBA" id="ARBA00022448"/>
    </source>
</evidence>
<sequence>MNTIEVKGVSKTYQMGKVEVQALNDVNLDIKKGEFTVLAGPSGSGKTTLLNMIGVMDKPTNGKVLLDGDNISSYTLNDAAEYRRQKTGFIFQQYNLIPVLTAWENIMFSLDLLNEGTRAERDEKVRQIMMDMDIFKYATHRPDEMSGGQQQRVAIARALVKQPAIILADEPTANLDSKTGDNILKMMRQLNKEKGVTFIFSSHNQKIISYAKRVIWLVDGQIDNIEER</sequence>
<reference evidence="5 6" key="1">
    <citation type="submission" date="2017-11" db="EMBL/GenBank/DDBJ databases">
        <title>Genome-resolved metagenomics identifies genetic mobility, metabolic interactions, and unexpected diversity in perchlorate-reducing communities.</title>
        <authorList>
            <person name="Barnum T.P."/>
            <person name="Figueroa I.A."/>
            <person name="Carlstrom C.I."/>
            <person name="Lucas L.N."/>
            <person name="Engelbrektson A.L."/>
            <person name="Coates J.D."/>
        </authorList>
    </citation>
    <scope>NUCLEOTIDE SEQUENCE [LARGE SCALE GENOMIC DNA]</scope>
    <source>
        <strain evidence="5">BM706</strain>
    </source>
</reference>
<evidence type="ECO:0000256" key="2">
    <source>
        <dbReference type="ARBA" id="ARBA00022741"/>
    </source>
</evidence>
<dbReference type="CDD" id="cd03255">
    <property type="entry name" value="ABC_MJ0796_LolCDE_FtsE"/>
    <property type="match status" value="1"/>
</dbReference>
<organism evidence="5 6">
    <name type="scientific">Muiribacterium halophilum</name>
    <dbReference type="NCBI Taxonomy" id="2053465"/>
    <lineage>
        <taxon>Bacteria</taxon>
        <taxon>Candidatus Muiribacteriota</taxon>
        <taxon>Candidatus Muiribacteriia</taxon>
        <taxon>Candidatus Muiribacteriales</taxon>
        <taxon>Candidatus Muiribacteriaceae</taxon>
        <taxon>Candidatus Muiribacterium</taxon>
    </lineage>
</organism>
<dbReference type="EMBL" id="PKTG01000032">
    <property type="protein sequence ID" value="PLX19398.1"/>
    <property type="molecule type" value="Genomic_DNA"/>
</dbReference>
<gene>
    <name evidence="5" type="ORF">C0601_01880</name>
</gene>
<evidence type="ECO:0000313" key="5">
    <source>
        <dbReference type="EMBL" id="PLX19398.1"/>
    </source>
</evidence>
<dbReference type="SUPFAM" id="SSF52540">
    <property type="entry name" value="P-loop containing nucleoside triphosphate hydrolases"/>
    <property type="match status" value="1"/>
</dbReference>
<dbReference type="PROSITE" id="PS00211">
    <property type="entry name" value="ABC_TRANSPORTER_1"/>
    <property type="match status" value="1"/>
</dbReference>
<dbReference type="GO" id="GO:0098796">
    <property type="term" value="C:membrane protein complex"/>
    <property type="evidence" value="ECO:0007669"/>
    <property type="project" value="UniProtKB-ARBA"/>
</dbReference>
<dbReference type="InterPro" id="IPR003439">
    <property type="entry name" value="ABC_transporter-like_ATP-bd"/>
</dbReference>
<name>A0A2N5ZL17_MUIH1</name>
<comment type="caution">
    <text evidence="5">The sequence shown here is derived from an EMBL/GenBank/DDBJ whole genome shotgun (WGS) entry which is preliminary data.</text>
</comment>
<dbReference type="InterPro" id="IPR017911">
    <property type="entry name" value="MacB-like_ATP-bd"/>
</dbReference>
<keyword evidence="5" id="KW-0449">Lipoprotein</keyword>
<dbReference type="Proteomes" id="UP000234857">
    <property type="component" value="Unassembled WGS sequence"/>
</dbReference>
<dbReference type="GO" id="GO:0005524">
    <property type="term" value="F:ATP binding"/>
    <property type="evidence" value="ECO:0007669"/>
    <property type="project" value="UniProtKB-KW"/>
</dbReference>
<keyword evidence="2" id="KW-0547">Nucleotide-binding</keyword>
<protein>
    <submittedName>
        <fullName evidence="5">Lipoprotein-releasing system ATP-binding protein LolD</fullName>
    </submittedName>
</protein>
<dbReference type="SMART" id="SM00382">
    <property type="entry name" value="AAA"/>
    <property type="match status" value="1"/>
</dbReference>
<dbReference type="PROSITE" id="PS50893">
    <property type="entry name" value="ABC_TRANSPORTER_2"/>
    <property type="match status" value="1"/>
</dbReference>
<dbReference type="Gene3D" id="3.40.50.300">
    <property type="entry name" value="P-loop containing nucleotide triphosphate hydrolases"/>
    <property type="match status" value="1"/>
</dbReference>
<evidence type="ECO:0000313" key="6">
    <source>
        <dbReference type="Proteomes" id="UP000234857"/>
    </source>
</evidence>
<dbReference type="InterPro" id="IPR015854">
    <property type="entry name" value="ABC_transpr_LolD-like"/>
</dbReference>
<dbReference type="InterPro" id="IPR017871">
    <property type="entry name" value="ABC_transporter-like_CS"/>
</dbReference>
<proteinExistence type="predicted"/>
<evidence type="ECO:0000259" key="4">
    <source>
        <dbReference type="PROSITE" id="PS50893"/>
    </source>
</evidence>
<dbReference type="InterPro" id="IPR003593">
    <property type="entry name" value="AAA+_ATPase"/>
</dbReference>
<keyword evidence="1" id="KW-0813">Transport</keyword>
<feature type="domain" description="ABC transporter" evidence="4">
    <location>
        <begin position="4"/>
        <end position="228"/>
    </location>
</feature>
<accession>A0A2N5ZL17</accession>
<dbReference type="PANTHER" id="PTHR24220">
    <property type="entry name" value="IMPORT ATP-BINDING PROTEIN"/>
    <property type="match status" value="1"/>
</dbReference>
<keyword evidence="3 5" id="KW-0067">ATP-binding</keyword>
<dbReference type="GO" id="GO:0005886">
    <property type="term" value="C:plasma membrane"/>
    <property type="evidence" value="ECO:0007669"/>
    <property type="project" value="TreeGrafter"/>
</dbReference>
<dbReference type="AlphaFoldDB" id="A0A2N5ZL17"/>
<dbReference type="Pfam" id="PF00005">
    <property type="entry name" value="ABC_tran"/>
    <property type="match status" value="1"/>
</dbReference>
<dbReference type="FunFam" id="3.40.50.300:FF:000032">
    <property type="entry name" value="Export ABC transporter ATP-binding protein"/>
    <property type="match status" value="1"/>
</dbReference>
<dbReference type="GO" id="GO:0022857">
    <property type="term" value="F:transmembrane transporter activity"/>
    <property type="evidence" value="ECO:0007669"/>
    <property type="project" value="TreeGrafter"/>
</dbReference>
<dbReference type="GO" id="GO:0016887">
    <property type="term" value="F:ATP hydrolysis activity"/>
    <property type="evidence" value="ECO:0007669"/>
    <property type="project" value="InterPro"/>
</dbReference>
<evidence type="ECO:0000256" key="3">
    <source>
        <dbReference type="ARBA" id="ARBA00022840"/>
    </source>
</evidence>